<gene>
    <name evidence="2" type="ORF">NARC_90103</name>
</gene>
<name>A0A557SUB2_9ARCH</name>
<organism evidence="2 3">
    <name type="scientific">Candidatus Nitrosocosmicus arcticus</name>
    <dbReference type="NCBI Taxonomy" id="2035267"/>
    <lineage>
        <taxon>Archaea</taxon>
        <taxon>Nitrososphaerota</taxon>
        <taxon>Nitrososphaeria</taxon>
        <taxon>Nitrososphaerales</taxon>
        <taxon>Nitrososphaeraceae</taxon>
        <taxon>Candidatus Nitrosocosmicus</taxon>
    </lineage>
</organism>
<accession>A0A557SUB2</accession>
<dbReference type="RefSeq" id="WP_261377857.1">
    <property type="nucleotide sequence ID" value="NZ_ML675585.1"/>
</dbReference>
<comment type="caution">
    <text evidence="2">The sequence shown here is derived from an EMBL/GenBank/DDBJ whole genome shotgun (WGS) entry which is preliminary data.</text>
</comment>
<evidence type="ECO:0000313" key="3">
    <source>
        <dbReference type="Proteomes" id="UP000315289"/>
    </source>
</evidence>
<dbReference type="AlphaFoldDB" id="A0A557SUB2"/>
<reference evidence="2 3" key="1">
    <citation type="journal article" date="2019" name="Front. Microbiol.">
        <title>Ammonia Oxidation by the Arctic Terrestrial Thaumarchaeote Candidatus Nitrosocosmicus arcticus Is Stimulated by Increasing Temperatures.</title>
        <authorList>
            <person name="Alves R.J.E."/>
            <person name="Kerou M."/>
            <person name="Zappe A."/>
            <person name="Bittner R."/>
            <person name="Abby S.S."/>
            <person name="Schmidt H.A."/>
            <person name="Pfeifer K."/>
            <person name="Schleper C."/>
        </authorList>
    </citation>
    <scope>NUCLEOTIDE SEQUENCE [LARGE SCALE GENOMIC DNA]</scope>
    <source>
        <strain evidence="2 3">Kfb</strain>
    </source>
</reference>
<dbReference type="Proteomes" id="UP000315289">
    <property type="component" value="Unassembled WGS sequence"/>
</dbReference>
<keyword evidence="3" id="KW-1185">Reference proteome</keyword>
<feature type="region of interest" description="Disordered" evidence="1">
    <location>
        <begin position="1"/>
        <end position="23"/>
    </location>
</feature>
<sequence>MTRNSNSNCLNQRDFREPNESAGKVIRRFKTDIPPIYTSSK</sequence>
<evidence type="ECO:0000313" key="2">
    <source>
        <dbReference type="EMBL" id="TVP40197.1"/>
    </source>
</evidence>
<dbReference type="EMBL" id="VOAH01000009">
    <property type="protein sequence ID" value="TVP40197.1"/>
    <property type="molecule type" value="Genomic_DNA"/>
</dbReference>
<feature type="compositionally biased region" description="Polar residues" evidence="1">
    <location>
        <begin position="1"/>
        <end position="11"/>
    </location>
</feature>
<proteinExistence type="predicted"/>
<evidence type="ECO:0000256" key="1">
    <source>
        <dbReference type="SAM" id="MobiDB-lite"/>
    </source>
</evidence>
<protein>
    <submittedName>
        <fullName evidence="2">Uncharacterized protein</fullName>
    </submittedName>
</protein>